<feature type="transmembrane region" description="Helical" evidence="1">
    <location>
        <begin position="293"/>
        <end position="311"/>
    </location>
</feature>
<dbReference type="PANTHER" id="PTHR34821:SF2">
    <property type="entry name" value="INNER MEMBRANE PROTEIN YDCZ"/>
    <property type="match status" value="1"/>
</dbReference>
<keyword evidence="1" id="KW-0812">Transmembrane</keyword>
<sequence length="319" mass="31885">MNVTVPRAAMVPLMVLAGALVAFQSRVNGALADQIGTGLRAGTLAAVISFGSGLLVITLIVATTGSGRQSMRRLAHARSSKRLRWYELIGGLGGAFFVASQGIAVGTIGVALFIVAFTAGQSLSSLAVDHVGFGPGGVQAVSVGRTIAAACAIVAVLLKAVEQLDAGATWLTVGLALLAFLAGVAQAVQQAVNGRVSAVVASPATTWNNFLVGTTALLVLLAVSFLVDGHIGSLPTAGWYYLGGVLGIGFIMVAAIAVQAYGVLVLGLCMIAGQVVTAEILDVVDPAVEVGGLGLLGGAVALVGVVVALLLTPPRPTQG</sequence>
<gene>
    <name evidence="2" type="ORF">GCM10009710_08460</name>
</gene>
<keyword evidence="3" id="KW-1185">Reference proteome</keyword>
<dbReference type="InterPro" id="IPR006750">
    <property type="entry name" value="YdcZ"/>
</dbReference>
<keyword evidence="1" id="KW-0472">Membrane</keyword>
<dbReference type="PANTHER" id="PTHR34821">
    <property type="entry name" value="INNER MEMBRANE PROTEIN YDCZ"/>
    <property type="match status" value="1"/>
</dbReference>
<feature type="transmembrane region" description="Helical" evidence="1">
    <location>
        <begin position="170"/>
        <end position="189"/>
    </location>
</feature>
<keyword evidence="1" id="KW-1133">Transmembrane helix</keyword>
<feature type="transmembrane region" description="Helical" evidence="1">
    <location>
        <begin position="239"/>
        <end position="257"/>
    </location>
</feature>
<evidence type="ECO:0000313" key="3">
    <source>
        <dbReference type="Proteomes" id="UP001501057"/>
    </source>
</evidence>
<proteinExistence type="predicted"/>
<comment type="caution">
    <text evidence="2">The sequence shown here is derived from an EMBL/GenBank/DDBJ whole genome shotgun (WGS) entry which is preliminary data.</text>
</comment>
<feature type="transmembrane region" description="Helical" evidence="1">
    <location>
        <begin position="137"/>
        <end position="158"/>
    </location>
</feature>
<evidence type="ECO:0000313" key="2">
    <source>
        <dbReference type="EMBL" id="GAA1730144.1"/>
    </source>
</evidence>
<evidence type="ECO:0000256" key="1">
    <source>
        <dbReference type="SAM" id="Phobius"/>
    </source>
</evidence>
<dbReference type="Pfam" id="PF04657">
    <property type="entry name" value="DMT_YdcZ"/>
    <property type="match status" value="2"/>
</dbReference>
<feature type="transmembrane region" description="Helical" evidence="1">
    <location>
        <begin position="85"/>
        <end position="117"/>
    </location>
</feature>
<dbReference type="Proteomes" id="UP001501057">
    <property type="component" value="Unassembled WGS sequence"/>
</dbReference>
<name>A0ABN2JK56_9ACTN</name>
<feature type="transmembrane region" description="Helical" evidence="1">
    <location>
        <begin position="42"/>
        <end position="64"/>
    </location>
</feature>
<dbReference type="EMBL" id="BAAAME010000002">
    <property type="protein sequence ID" value="GAA1730144.1"/>
    <property type="molecule type" value="Genomic_DNA"/>
</dbReference>
<accession>A0ABN2JK56</accession>
<feature type="transmembrane region" description="Helical" evidence="1">
    <location>
        <begin position="209"/>
        <end position="227"/>
    </location>
</feature>
<organism evidence="2 3">
    <name type="scientific">Aeromicrobium alkaliterrae</name>
    <dbReference type="NCBI Taxonomy" id="302168"/>
    <lineage>
        <taxon>Bacteria</taxon>
        <taxon>Bacillati</taxon>
        <taxon>Actinomycetota</taxon>
        <taxon>Actinomycetes</taxon>
        <taxon>Propionibacteriales</taxon>
        <taxon>Nocardioidaceae</taxon>
        <taxon>Aeromicrobium</taxon>
    </lineage>
</organism>
<protein>
    <submittedName>
        <fullName evidence="2">DMT family transporter</fullName>
    </submittedName>
</protein>
<dbReference type="RefSeq" id="WP_344198072.1">
    <property type="nucleotide sequence ID" value="NZ_BAAAME010000002.1"/>
</dbReference>
<reference evidence="2 3" key="1">
    <citation type="journal article" date="2019" name="Int. J. Syst. Evol. Microbiol.">
        <title>The Global Catalogue of Microorganisms (GCM) 10K type strain sequencing project: providing services to taxonomists for standard genome sequencing and annotation.</title>
        <authorList>
            <consortium name="The Broad Institute Genomics Platform"/>
            <consortium name="The Broad Institute Genome Sequencing Center for Infectious Disease"/>
            <person name="Wu L."/>
            <person name="Ma J."/>
        </authorList>
    </citation>
    <scope>NUCLEOTIDE SEQUENCE [LARGE SCALE GENOMIC DNA]</scope>
    <source>
        <strain evidence="2 3">JCM 13518</strain>
    </source>
</reference>